<dbReference type="GeneID" id="28816526"/>
<accession>A0A132B7Z4</accession>
<name>A0A132B7Z4_MOLSC</name>
<evidence type="ECO:0000313" key="1">
    <source>
        <dbReference type="EMBL" id="KUJ08526.1"/>
    </source>
</evidence>
<organism evidence="1 2">
    <name type="scientific">Mollisia scopiformis</name>
    <name type="common">Conifer needle endophyte fungus</name>
    <name type="synonym">Phialocephala scopiformis</name>
    <dbReference type="NCBI Taxonomy" id="149040"/>
    <lineage>
        <taxon>Eukaryota</taxon>
        <taxon>Fungi</taxon>
        <taxon>Dikarya</taxon>
        <taxon>Ascomycota</taxon>
        <taxon>Pezizomycotina</taxon>
        <taxon>Leotiomycetes</taxon>
        <taxon>Helotiales</taxon>
        <taxon>Mollisiaceae</taxon>
        <taxon>Mollisia</taxon>
    </lineage>
</organism>
<dbReference type="KEGG" id="psco:LY89DRAFT_332632"/>
<sequence>MAPLRSSRSISSLQVPQMPEHALPSMAPFYSSDTLSCSTTHLSTILSSSTSELEDSENSAVLSPRTLYALSFDRPASARSLPSGRFRKNMKEITGFGTTEEDFEALPIAIQRKSIKSNMQIDRRCRLFRAQPSLPARTIESLQRFCSSISVRLELLGAKGASALWSPMHSLQNRHIPHRTCRTCQILSRHFS</sequence>
<dbReference type="AlphaFoldDB" id="A0A132B7Z4"/>
<dbReference type="InParanoid" id="A0A132B7Z4"/>
<dbReference type="Proteomes" id="UP000070700">
    <property type="component" value="Unassembled WGS sequence"/>
</dbReference>
<keyword evidence="2" id="KW-1185">Reference proteome</keyword>
<evidence type="ECO:0000313" key="2">
    <source>
        <dbReference type="Proteomes" id="UP000070700"/>
    </source>
</evidence>
<reference evidence="1 2" key="1">
    <citation type="submission" date="2015-10" db="EMBL/GenBank/DDBJ databases">
        <title>Full genome of DAOMC 229536 Phialocephala scopiformis, a fungal endophyte of spruce producing the potent anti-insectan compound rugulosin.</title>
        <authorList>
            <consortium name="DOE Joint Genome Institute"/>
            <person name="Walker A.K."/>
            <person name="Frasz S.L."/>
            <person name="Seifert K.A."/>
            <person name="Miller J.D."/>
            <person name="Mondo S.J."/>
            <person name="Labutti K."/>
            <person name="Lipzen A."/>
            <person name="Dockter R."/>
            <person name="Kennedy M."/>
            <person name="Grigoriev I.V."/>
            <person name="Spatafora J.W."/>
        </authorList>
    </citation>
    <scope>NUCLEOTIDE SEQUENCE [LARGE SCALE GENOMIC DNA]</scope>
    <source>
        <strain evidence="1 2">CBS 120377</strain>
    </source>
</reference>
<dbReference type="OrthoDB" id="5380370at2759"/>
<dbReference type="RefSeq" id="XP_018062881.1">
    <property type="nucleotide sequence ID" value="XM_018206800.1"/>
</dbReference>
<gene>
    <name evidence="1" type="ORF">LY89DRAFT_332632</name>
</gene>
<protein>
    <submittedName>
        <fullName evidence="1">Uncharacterized protein</fullName>
    </submittedName>
</protein>
<dbReference type="EMBL" id="KQ947435">
    <property type="protein sequence ID" value="KUJ08526.1"/>
    <property type="molecule type" value="Genomic_DNA"/>
</dbReference>
<proteinExistence type="predicted"/>